<dbReference type="AlphaFoldDB" id="A0AAE0XR97"/>
<sequence>MDMLCAITISCIEDKSSSLPPASAEAIQVTASHPLYLQLLQRQYNLLLVIPSTSSFCRGKTTYCWSSFLPPASAEAKQLIAGHPLKLQLLQRQKNLLHLVIPTSDTLDL</sequence>
<protein>
    <submittedName>
        <fullName evidence="1">Uncharacterized protein</fullName>
    </submittedName>
</protein>
<name>A0AAE0XR97_9GAST</name>
<evidence type="ECO:0000313" key="2">
    <source>
        <dbReference type="Proteomes" id="UP001283361"/>
    </source>
</evidence>
<reference evidence="1" key="1">
    <citation type="journal article" date="2023" name="G3 (Bethesda)">
        <title>A reference genome for the long-term kleptoplast-retaining sea slug Elysia crispata morphotype clarki.</title>
        <authorList>
            <person name="Eastman K.E."/>
            <person name="Pendleton A.L."/>
            <person name="Shaikh M.A."/>
            <person name="Suttiyut T."/>
            <person name="Ogas R."/>
            <person name="Tomko P."/>
            <person name="Gavelis G."/>
            <person name="Widhalm J.R."/>
            <person name="Wisecaver J.H."/>
        </authorList>
    </citation>
    <scope>NUCLEOTIDE SEQUENCE</scope>
    <source>
        <strain evidence="1">ECLA1</strain>
    </source>
</reference>
<organism evidence="1 2">
    <name type="scientific">Elysia crispata</name>
    <name type="common">lettuce slug</name>
    <dbReference type="NCBI Taxonomy" id="231223"/>
    <lineage>
        <taxon>Eukaryota</taxon>
        <taxon>Metazoa</taxon>
        <taxon>Spiralia</taxon>
        <taxon>Lophotrochozoa</taxon>
        <taxon>Mollusca</taxon>
        <taxon>Gastropoda</taxon>
        <taxon>Heterobranchia</taxon>
        <taxon>Euthyneura</taxon>
        <taxon>Panpulmonata</taxon>
        <taxon>Sacoglossa</taxon>
        <taxon>Placobranchoidea</taxon>
        <taxon>Plakobranchidae</taxon>
        <taxon>Elysia</taxon>
    </lineage>
</organism>
<proteinExistence type="predicted"/>
<accession>A0AAE0XR97</accession>
<evidence type="ECO:0000313" key="1">
    <source>
        <dbReference type="EMBL" id="KAK3705126.1"/>
    </source>
</evidence>
<dbReference type="Proteomes" id="UP001283361">
    <property type="component" value="Unassembled WGS sequence"/>
</dbReference>
<keyword evidence="2" id="KW-1185">Reference proteome</keyword>
<comment type="caution">
    <text evidence="1">The sequence shown here is derived from an EMBL/GenBank/DDBJ whole genome shotgun (WGS) entry which is preliminary data.</text>
</comment>
<gene>
    <name evidence="1" type="ORF">RRG08_005517</name>
</gene>
<dbReference type="EMBL" id="JAWDGP010007774">
    <property type="protein sequence ID" value="KAK3705126.1"/>
    <property type="molecule type" value="Genomic_DNA"/>
</dbReference>